<evidence type="ECO:0000256" key="7">
    <source>
        <dbReference type="ARBA" id="ARBA00038932"/>
    </source>
</evidence>
<gene>
    <name evidence="12" type="ORF">EBB_05615</name>
</gene>
<evidence type="ECO:0000313" key="13">
    <source>
        <dbReference type="Proteomes" id="UP000641152"/>
    </source>
</evidence>
<evidence type="ECO:0000313" key="12">
    <source>
        <dbReference type="EMBL" id="MBD9360012.1"/>
    </source>
</evidence>
<evidence type="ECO:0000256" key="3">
    <source>
        <dbReference type="ARBA" id="ARBA00022525"/>
    </source>
</evidence>
<dbReference type="InterPro" id="IPR001398">
    <property type="entry name" value="Macrophage_inhib_fac"/>
</dbReference>
<keyword evidence="2" id="KW-0202">Cytokine</keyword>
<keyword evidence="13" id="KW-1185">Reference proteome</keyword>
<dbReference type="RefSeq" id="WP_192392823.1">
    <property type="nucleotide sequence ID" value="NZ_CAJHIU010000001.1"/>
</dbReference>
<evidence type="ECO:0000256" key="4">
    <source>
        <dbReference type="ARBA" id="ARBA00023235"/>
    </source>
</evidence>
<keyword evidence="3" id="KW-0964">Secreted</keyword>
<evidence type="ECO:0000256" key="2">
    <source>
        <dbReference type="ARBA" id="ARBA00022514"/>
    </source>
</evidence>
<comment type="caution">
    <text evidence="12">The sequence shown here is derived from an EMBL/GenBank/DDBJ whole genome shotgun (WGS) entry which is preliminary data.</text>
</comment>
<name>A0ABR9DA79_9GAMM</name>
<dbReference type="EC" id="5.3.2.1" evidence="8"/>
<dbReference type="PANTHER" id="PTHR11954:SF6">
    <property type="entry name" value="MACROPHAGE MIGRATION INHIBITORY FACTOR"/>
    <property type="match status" value="1"/>
</dbReference>
<protein>
    <recommendedName>
        <fullName evidence="11">L-dopachrome isomerase</fullName>
        <ecNumber evidence="8">5.3.2.1</ecNumber>
        <ecNumber evidence="7">5.3.3.12</ecNumber>
    </recommendedName>
    <alternativeName>
        <fullName evidence="9">L-dopachrome tautomerase</fullName>
    </alternativeName>
    <alternativeName>
        <fullName evidence="10">Phenylpyruvate tautomerase</fullName>
    </alternativeName>
</protein>
<organism evidence="12 13">
    <name type="scientific">Methylomonas fluvii</name>
    <dbReference type="NCBI Taxonomy" id="1854564"/>
    <lineage>
        <taxon>Bacteria</taxon>
        <taxon>Pseudomonadati</taxon>
        <taxon>Pseudomonadota</taxon>
        <taxon>Gammaproteobacteria</taxon>
        <taxon>Methylococcales</taxon>
        <taxon>Methylococcaceae</taxon>
        <taxon>Methylomonas</taxon>
    </lineage>
</organism>
<proteinExistence type="predicted"/>
<evidence type="ECO:0000256" key="1">
    <source>
        <dbReference type="ARBA" id="ARBA00004613"/>
    </source>
</evidence>
<evidence type="ECO:0000256" key="9">
    <source>
        <dbReference type="ARBA" id="ARBA00041631"/>
    </source>
</evidence>
<comment type="subcellular location">
    <subcellularLocation>
        <location evidence="1">Secreted</location>
    </subcellularLocation>
</comment>
<evidence type="ECO:0000256" key="8">
    <source>
        <dbReference type="ARBA" id="ARBA00039086"/>
    </source>
</evidence>
<dbReference type="Proteomes" id="UP000641152">
    <property type="component" value="Unassembled WGS sequence"/>
</dbReference>
<accession>A0ABR9DA79</accession>
<dbReference type="EC" id="5.3.3.12" evidence="7"/>
<comment type="catalytic activity">
    <reaction evidence="5">
        <text>3-phenylpyruvate = enol-phenylpyruvate</text>
        <dbReference type="Rhea" id="RHEA:17097"/>
        <dbReference type="ChEBI" id="CHEBI:16815"/>
        <dbReference type="ChEBI" id="CHEBI:18005"/>
        <dbReference type="EC" id="5.3.2.1"/>
    </reaction>
</comment>
<dbReference type="Gene3D" id="3.30.429.10">
    <property type="entry name" value="Macrophage Migration Inhibitory Factor"/>
    <property type="match status" value="1"/>
</dbReference>
<dbReference type="InterPro" id="IPR014347">
    <property type="entry name" value="Tautomerase/MIF_sf"/>
</dbReference>
<evidence type="ECO:0000256" key="11">
    <source>
        <dbReference type="ARBA" id="ARBA00042730"/>
    </source>
</evidence>
<dbReference type="PANTHER" id="PTHR11954">
    <property type="entry name" value="D-DOPACHROME DECARBOXYLASE"/>
    <property type="match status" value="1"/>
</dbReference>
<dbReference type="Pfam" id="PF01187">
    <property type="entry name" value="MIF"/>
    <property type="match status" value="1"/>
</dbReference>
<sequence>MPFLKLNTNSAIDTELKSKLLGELSQLVSKETGKPERYVMISIEQNDAMLFAGSTTSLAYLECKSIGLSSSQARNLSAAICQLLNARLSIPQDRIYIEFSNCPADFWGWNGSTFG</sequence>
<evidence type="ECO:0000256" key="5">
    <source>
        <dbReference type="ARBA" id="ARBA00036735"/>
    </source>
</evidence>
<evidence type="ECO:0000256" key="10">
    <source>
        <dbReference type="ARBA" id="ARBA00041912"/>
    </source>
</evidence>
<dbReference type="SUPFAM" id="SSF55331">
    <property type="entry name" value="Tautomerase/MIF"/>
    <property type="match status" value="1"/>
</dbReference>
<dbReference type="EMBL" id="JACXST010000001">
    <property type="protein sequence ID" value="MBD9360012.1"/>
    <property type="molecule type" value="Genomic_DNA"/>
</dbReference>
<comment type="catalytic activity">
    <reaction evidence="6">
        <text>L-dopachrome = 5,6-dihydroxyindole-2-carboxylate</text>
        <dbReference type="Rhea" id="RHEA:13041"/>
        <dbReference type="ChEBI" id="CHEBI:16875"/>
        <dbReference type="ChEBI" id="CHEBI:57509"/>
        <dbReference type="EC" id="5.3.3.12"/>
    </reaction>
</comment>
<reference evidence="12 13" key="1">
    <citation type="submission" date="2020-09" db="EMBL/GenBank/DDBJ databases">
        <title>Methylomonas albis sp. nov. and Methylomonas fluvii sp. nov.: Two cold-adapted methanotrophs from the River Elbe and an amended description of Methylovulum psychrotolerans strain Eb1.</title>
        <authorList>
            <person name="Bussmann I.K."/>
            <person name="Klings K.-W."/>
            <person name="Warnstedt J."/>
            <person name="Hoppert M."/>
            <person name="Saborowski A."/>
            <person name="Horn F."/>
            <person name="Liebner S."/>
        </authorList>
    </citation>
    <scope>NUCLEOTIDE SEQUENCE [LARGE SCALE GENOMIC DNA]</scope>
    <source>
        <strain evidence="12 13">EbB</strain>
    </source>
</reference>
<keyword evidence="4" id="KW-0413">Isomerase</keyword>
<evidence type="ECO:0000256" key="6">
    <source>
        <dbReference type="ARBA" id="ARBA00036823"/>
    </source>
</evidence>